<dbReference type="AlphaFoldDB" id="A0AA39RFZ1"/>
<keyword evidence="2" id="KW-0808">Transferase</keyword>
<evidence type="ECO:0000256" key="2">
    <source>
        <dbReference type="ARBA" id="ARBA00022679"/>
    </source>
</evidence>
<organism evidence="4 5">
    <name type="scientific">Acer saccharum</name>
    <name type="common">Sugar maple</name>
    <dbReference type="NCBI Taxonomy" id="4024"/>
    <lineage>
        <taxon>Eukaryota</taxon>
        <taxon>Viridiplantae</taxon>
        <taxon>Streptophyta</taxon>
        <taxon>Embryophyta</taxon>
        <taxon>Tracheophyta</taxon>
        <taxon>Spermatophyta</taxon>
        <taxon>Magnoliopsida</taxon>
        <taxon>eudicotyledons</taxon>
        <taxon>Gunneridae</taxon>
        <taxon>Pentapetalae</taxon>
        <taxon>rosids</taxon>
        <taxon>malvids</taxon>
        <taxon>Sapindales</taxon>
        <taxon>Sapindaceae</taxon>
        <taxon>Hippocastanoideae</taxon>
        <taxon>Acereae</taxon>
        <taxon>Acer</taxon>
    </lineage>
</organism>
<dbReference type="InterPro" id="IPR023213">
    <property type="entry name" value="CAT-like_dom_sf"/>
</dbReference>
<dbReference type="Gene3D" id="3.30.559.10">
    <property type="entry name" value="Chloramphenicol acetyltransferase-like domain"/>
    <property type="match status" value="1"/>
</dbReference>
<evidence type="ECO:0000256" key="3">
    <source>
        <dbReference type="ARBA" id="ARBA00023315"/>
    </source>
</evidence>
<dbReference type="GO" id="GO:0016746">
    <property type="term" value="F:acyltransferase activity"/>
    <property type="evidence" value="ECO:0007669"/>
    <property type="project" value="UniProtKB-KW"/>
</dbReference>
<evidence type="ECO:0000256" key="1">
    <source>
        <dbReference type="ARBA" id="ARBA00009861"/>
    </source>
</evidence>
<reference evidence="4" key="1">
    <citation type="journal article" date="2022" name="Plant J.">
        <title>Strategies of tolerance reflected in two North American maple genomes.</title>
        <authorList>
            <person name="McEvoy S.L."/>
            <person name="Sezen U.U."/>
            <person name="Trouern-Trend A."/>
            <person name="McMahon S.M."/>
            <person name="Schaberg P.G."/>
            <person name="Yang J."/>
            <person name="Wegrzyn J.L."/>
            <person name="Swenson N.G."/>
        </authorList>
    </citation>
    <scope>NUCLEOTIDE SEQUENCE</scope>
    <source>
        <strain evidence="4">NS2018</strain>
    </source>
</reference>
<protein>
    <submittedName>
        <fullName evidence="4">Uncharacterized protein</fullName>
    </submittedName>
</protein>
<name>A0AA39RFZ1_ACESA</name>
<sequence>MPRGGNWLVHFSQNRRCSTISTVVKGWSAAALQSKEAAVEVCFPAASIFPPMDTYIPPMKLVHDKYVTRRFVFNASKIAALKTKAASSMVQQLTRVEAVTALVWKCMMNMSRQIKGYPRLTMLSHSVDLRKKIVPPLPENSIGNMVGMFFPVETTEKDIHVAGLVCKLRKAKREFAENGLRIISVEKRTWQKMCVIDDLVDRDDIDFCTYTSWCRFQLYEVDLGWGKPVWASLPNIMLKNLVVLMDTKDGEGVEVLVTLSKQEMAVFESDQQLLAFAAINPTVSNP</sequence>
<evidence type="ECO:0000313" key="4">
    <source>
        <dbReference type="EMBL" id="KAK0573170.1"/>
    </source>
</evidence>
<dbReference type="Pfam" id="PF02458">
    <property type="entry name" value="Transferase"/>
    <property type="match status" value="1"/>
</dbReference>
<comment type="similarity">
    <text evidence="1">Belongs to the plant acyltransferase family.</text>
</comment>
<accession>A0AA39RFZ1</accession>
<proteinExistence type="inferred from homology"/>
<reference evidence="4" key="2">
    <citation type="submission" date="2023-06" db="EMBL/GenBank/DDBJ databases">
        <authorList>
            <person name="Swenson N.G."/>
            <person name="Wegrzyn J.L."/>
            <person name="Mcevoy S.L."/>
        </authorList>
    </citation>
    <scope>NUCLEOTIDE SEQUENCE</scope>
    <source>
        <strain evidence="4">NS2018</strain>
        <tissue evidence="4">Leaf</tissue>
    </source>
</reference>
<keyword evidence="3" id="KW-0012">Acyltransferase</keyword>
<dbReference type="PANTHER" id="PTHR31623">
    <property type="entry name" value="F21J9.9"/>
    <property type="match status" value="1"/>
</dbReference>
<dbReference type="Proteomes" id="UP001168877">
    <property type="component" value="Unassembled WGS sequence"/>
</dbReference>
<keyword evidence="5" id="KW-1185">Reference proteome</keyword>
<gene>
    <name evidence="4" type="ORF">LWI29_003914</name>
</gene>
<evidence type="ECO:0000313" key="5">
    <source>
        <dbReference type="Proteomes" id="UP001168877"/>
    </source>
</evidence>
<dbReference type="PANTHER" id="PTHR31623:SF117">
    <property type="entry name" value="BAHD ACYLTRANSFERASE"/>
    <property type="match status" value="1"/>
</dbReference>
<dbReference type="EMBL" id="JAUESC010000387">
    <property type="protein sequence ID" value="KAK0573170.1"/>
    <property type="molecule type" value="Genomic_DNA"/>
</dbReference>
<comment type="caution">
    <text evidence="4">The sequence shown here is derived from an EMBL/GenBank/DDBJ whole genome shotgun (WGS) entry which is preliminary data.</text>
</comment>